<accession>A0ABN8PKR2</accession>
<reference evidence="1 2" key="1">
    <citation type="submission" date="2022-05" db="EMBL/GenBank/DDBJ databases">
        <authorList>
            <consortium name="Genoscope - CEA"/>
            <person name="William W."/>
        </authorList>
    </citation>
    <scope>NUCLEOTIDE SEQUENCE [LARGE SCALE GENOMIC DNA]</scope>
</reference>
<feature type="non-terminal residue" evidence="1">
    <location>
        <position position="1"/>
    </location>
</feature>
<sequence length="56" mass="6771">NHYYRKINVCFSSKNKTKKFKLISNDRQAIENCNSPLRKRKGNWSRNVLCNCLWDH</sequence>
<keyword evidence="2" id="KW-1185">Reference proteome</keyword>
<name>A0ABN8PKR2_9CNID</name>
<dbReference type="Proteomes" id="UP001159427">
    <property type="component" value="Unassembled WGS sequence"/>
</dbReference>
<comment type="caution">
    <text evidence="1">The sequence shown here is derived from an EMBL/GenBank/DDBJ whole genome shotgun (WGS) entry which is preliminary data.</text>
</comment>
<proteinExistence type="predicted"/>
<protein>
    <recommendedName>
        <fullName evidence="3">Transposase</fullName>
    </recommendedName>
</protein>
<evidence type="ECO:0000313" key="1">
    <source>
        <dbReference type="EMBL" id="CAH3145885.1"/>
    </source>
</evidence>
<evidence type="ECO:0000313" key="2">
    <source>
        <dbReference type="Proteomes" id="UP001159427"/>
    </source>
</evidence>
<organism evidence="1 2">
    <name type="scientific">Porites evermanni</name>
    <dbReference type="NCBI Taxonomy" id="104178"/>
    <lineage>
        <taxon>Eukaryota</taxon>
        <taxon>Metazoa</taxon>
        <taxon>Cnidaria</taxon>
        <taxon>Anthozoa</taxon>
        <taxon>Hexacorallia</taxon>
        <taxon>Scleractinia</taxon>
        <taxon>Fungiina</taxon>
        <taxon>Poritidae</taxon>
        <taxon>Porites</taxon>
    </lineage>
</organism>
<evidence type="ECO:0008006" key="3">
    <source>
        <dbReference type="Google" id="ProtNLM"/>
    </source>
</evidence>
<dbReference type="EMBL" id="CALNXI010000901">
    <property type="protein sequence ID" value="CAH3145885.1"/>
    <property type="molecule type" value="Genomic_DNA"/>
</dbReference>
<gene>
    <name evidence="1" type="ORF">PEVE_00043791</name>
</gene>
<feature type="non-terminal residue" evidence="1">
    <location>
        <position position="56"/>
    </location>
</feature>